<dbReference type="GO" id="GO:0005886">
    <property type="term" value="C:plasma membrane"/>
    <property type="evidence" value="ECO:0007669"/>
    <property type="project" value="UniProtKB-SubCell"/>
</dbReference>
<dbReference type="InterPro" id="IPR011701">
    <property type="entry name" value="MFS"/>
</dbReference>
<evidence type="ECO:0000256" key="5">
    <source>
        <dbReference type="ARBA" id="ARBA00022989"/>
    </source>
</evidence>
<dbReference type="OrthoDB" id="7375466at2"/>
<dbReference type="PROSITE" id="PS50850">
    <property type="entry name" value="MFS"/>
    <property type="match status" value="1"/>
</dbReference>
<feature type="transmembrane region" description="Helical" evidence="7">
    <location>
        <begin position="192"/>
        <end position="210"/>
    </location>
</feature>
<evidence type="ECO:0000256" key="3">
    <source>
        <dbReference type="ARBA" id="ARBA00022475"/>
    </source>
</evidence>
<feature type="transmembrane region" description="Helical" evidence="7">
    <location>
        <begin position="52"/>
        <end position="71"/>
    </location>
</feature>
<feature type="transmembrane region" description="Helical" evidence="7">
    <location>
        <begin position="295"/>
        <end position="316"/>
    </location>
</feature>
<feature type="transmembrane region" description="Helical" evidence="7">
    <location>
        <begin position="323"/>
        <end position="340"/>
    </location>
</feature>
<keyword evidence="4 7" id="KW-0812">Transmembrane</keyword>
<dbReference type="EMBL" id="VJZA01000145">
    <property type="protein sequence ID" value="TVT14052.1"/>
    <property type="molecule type" value="Genomic_DNA"/>
</dbReference>
<keyword evidence="3" id="KW-1003">Cell membrane</keyword>
<dbReference type="AlphaFoldDB" id="A0A557ZQ33"/>
<feature type="transmembrane region" description="Helical" evidence="7">
    <location>
        <begin position="260"/>
        <end position="283"/>
    </location>
</feature>
<evidence type="ECO:0000313" key="9">
    <source>
        <dbReference type="EMBL" id="TVT14052.1"/>
    </source>
</evidence>
<organism evidence="9 10">
    <name type="scientific">Amycolatopsis acidiphila</name>
    <dbReference type="NCBI Taxonomy" id="715473"/>
    <lineage>
        <taxon>Bacteria</taxon>
        <taxon>Bacillati</taxon>
        <taxon>Actinomycetota</taxon>
        <taxon>Actinomycetes</taxon>
        <taxon>Pseudonocardiales</taxon>
        <taxon>Pseudonocardiaceae</taxon>
        <taxon>Amycolatopsis</taxon>
    </lineage>
</organism>
<evidence type="ECO:0000256" key="4">
    <source>
        <dbReference type="ARBA" id="ARBA00022692"/>
    </source>
</evidence>
<evidence type="ECO:0000259" key="8">
    <source>
        <dbReference type="PROSITE" id="PS50850"/>
    </source>
</evidence>
<feature type="transmembrane region" description="Helical" evidence="7">
    <location>
        <begin position="352"/>
        <end position="374"/>
    </location>
</feature>
<gene>
    <name evidence="9" type="ORF">FNH06_38230</name>
</gene>
<comment type="caution">
    <text evidence="9">The sequence shown here is derived from an EMBL/GenBank/DDBJ whole genome shotgun (WGS) entry which is preliminary data.</text>
</comment>
<dbReference type="Pfam" id="PF07690">
    <property type="entry name" value="MFS_1"/>
    <property type="match status" value="1"/>
</dbReference>
<dbReference type="RefSeq" id="WP_144645910.1">
    <property type="nucleotide sequence ID" value="NZ_BNAX01000005.1"/>
</dbReference>
<keyword evidence="2" id="KW-0813">Transport</keyword>
<accession>A0A557ZQ33</accession>
<feature type="transmembrane region" description="Helical" evidence="7">
    <location>
        <begin position="161"/>
        <end position="180"/>
    </location>
</feature>
<dbReference type="Proteomes" id="UP000318578">
    <property type="component" value="Unassembled WGS sequence"/>
</dbReference>
<keyword evidence="6 7" id="KW-0472">Membrane</keyword>
<keyword evidence="10" id="KW-1185">Reference proteome</keyword>
<feature type="transmembrane region" description="Helical" evidence="7">
    <location>
        <begin position="421"/>
        <end position="441"/>
    </location>
</feature>
<dbReference type="SUPFAM" id="SSF103473">
    <property type="entry name" value="MFS general substrate transporter"/>
    <property type="match status" value="1"/>
</dbReference>
<reference evidence="9 10" key="1">
    <citation type="submission" date="2019-07" db="EMBL/GenBank/DDBJ databases">
        <title>New species of Amycolatopsis and Streptomyces.</title>
        <authorList>
            <person name="Duangmal K."/>
            <person name="Teo W.F.A."/>
            <person name="Lipun K."/>
        </authorList>
    </citation>
    <scope>NUCLEOTIDE SEQUENCE [LARGE SCALE GENOMIC DNA]</scope>
    <source>
        <strain evidence="9 10">JCM 30562</strain>
    </source>
</reference>
<name>A0A557ZQ33_9PSEU</name>
<dbReference type="Gene3D" id="1.20.1720.10">
    <property type="entry name" value="Multidrug resistance protein D"/>
    <property type="match status" value="1"/>
</dbReference>
<feature type="transmembrane region" description="Helical" evidence="7">
    <location>
        <begin position="83"/>
        <end position="104"/>
    </location>
</feature>
<evidence type="ECO:0000256" key="6">
    <source>
        <dbReference type="ARBA" id="ARBA00023136"/>
    </source>
</evidence>
<dbReference type="Gene3D" id="1.20.1250.20">
    <property type="entry name" value="MFS general substrate transporter like domains"/>
    <property type="match status" value="1"/>
</dbReference>
<sequence>MKAPLTASRSPRTVLVAAMLSITNFVAVFDGLVVTVALPSIQASLGMRRLDAQWLITAYAVGLGGMLLFGGRCGDRYGRQTTLVAGLLVFVAGLLLAGFAWAPWPMFAGRALQGFGAAFAVPNSFAIISALRPAERRNRVFAAVAVAGGLVTQGLGWRFVFLLTVPVAAAAAVVAAKVLDEARAAAPAEPDLLAAGLSVAGLALLVLAITDVERAGPLGRETLSAFGLAAAALVGFALRERRTAAPLVPVRLLRDRALRAAVGGLPGFVFAYDGTVFVGLLFLQQAAGFGPVEAGLAFGPLGVAVLAGSPVAGFLLRRLRWTVVVAGAQLTCVAGLVLLVRVPVTGGYSTHFLPGLVLIGLGAAVSAIAFNGAAGSEADPRDQGSVYGIYETAKYLSGAIVVATLATAAATRATAADGYRLAFAVSAVIALVGGVVPLLLARRGTGAMP</sequence>
<feature type="transmembrane region" description="Helical" evidence="7">
    <location>
        <begin position="395"/>
        <end position="415"/>
    </location>
</feature>
<dbReference type="PANTHER" id="PTHR42718:SF46">
    <property type="entry name" value="BLR6921 PROTEIN"/>
    <property type="match status" value="1"/>
</dbReference>
<comment type="subcellular location">
    <subcellularLocation>
        <location evidence="1">Cell membrane</location>
        <topology evidence="1">Multi-pass membrane protein</topology>
    </subcellularLocation>
</comment>
<dbReference type="InterPro" id="IPR036259">
    <property type="entry name" value="MFS_trans_sf"/>
</dbReference>
<protein>
    <submittedName>
        <fullName evidence="9">MFS transporter</fullName>
    </submittedName>
</protein>
<feature type="domain" description="Major facilitator superfamily (MFS) profile" evidence="8">
    <location>
        <begin position="16"/>
        <end position="445"/>
    </location>
</feature>
<dbReference type="InterPro" id="IPR020846">
    <property type="entry name" value="MFS_dom"/>
</dbReference>
<proteinExistence type="predicted"/>
<evidence type="ECO:0000256" key="1">
    <source>
        <dbReference type="ARBA" id="ARBA00004651"/>
    </source>
</evidence>
<feature type="transmembrane region" description="Helical" evidence="7">
    <location>
        <begin position="12"/>
        <end position="40"/>
    </location>
</feature>
<keyword evidence="5 7" id="KW-1133">Transmembrane helix</keyword>
<dbReference type="GO" id="GO:0022857">
    <property type="term" value="F:transmembrane transporter activity"/>
    <property type="evidence" value="ECO:0007669"/>
    <property type="project" value="InterPro"/>
</dbReference>
<evidence type="ECO:0000256" key="2">
    <source>
        <dbReference type="ARBA" id="ARBA00022448"/>
    </source>
</evidence>
<dbReference type="PANTHER" id="PTHR42718">
    <property type="entry name" value="MAJOR FACILITATOR SUPERFAMILY MULTIDRUG TRANSPORTER MFSC"/>
    <property type="match status" value="1"/>
</dbReference>
<feature type="transmembrane region" description="Helical" evidence="7">
    <location>
        <begin position="110"/>
        <end position="131"/>
    </location>
</feature>
<evidence type="ECO:0000256" key="7">
    <source>
        <dbReference type="SAM" id="Phobius"/>
    </source>
</evidence>
<evidence type="ECO:0000313" key="10">
    <source>
        <dbReference type="Proteomes" id="UP000318578"/>
    </source>
</evidence>